<dbReference type="GO" id="GO:0005506">
    <property type="term" value="F:iron ion binding"/>
    <property type="evidence" value="ECO:0007669"/>
    <property type="project" value="InterPro"/>
</dbReference>
<keyword evidence="6" id="KW-0560">Oxidoreductase</keyword>
<reference evidence="10" key="1">
    <citation type="journal article" date="2020" name="Stud. Mycol.">
        <title>101 Dothideomycetes genomes: a test case for predicting lifestyles and emergence of pathogens.</title>
        <authorList>
            <person name="Haridas S."/>
            <person name="Albert R."/>
            <person name="Binder M."/>
            <person name="Bloem J."/>
            <person name="Labutti K."/>
            <person name="Salamov A."/>
            <person name="Andreopoulos B."/>
            <person name="Baker S."/>
            <person name="Barry K."/>
            <person name="Bills G."/>
            <person name="Bluhm B."/>
            <person name="Cannon C."/>
            <person name="Castanera R."/>
            <person name="Culley D."/>
            <person name="Daum C."/>
            <person name="Ezra D."/>
            <person name="Gonzalez J."/>
            <person name="Henrissat B."/>
            <person name="Kuo A."/>
            <person name="Liang C."/>
            <person name="Lipzen A."/>
            <person name="Lutzoni F."/>
            <person name="Magnuson J."/>
            <person name="Mondo S."/>
            <person name="Nolan M."/>
            <person name="Ohm R."/>
            <person name="Pangilinan J."/>
            <person name="Park H.-J."/>
            <person name="Ramirez L."/>
            <person name="Alfaro M."/>
            <person name="Sun H."/>
            <person name="Tritt A."/>
            <person name="Yoshinaga Y."/>
            <person name="Zwiers L.-H."/>
            <person name="Turgeon B."/>
            <person name="Goodwin S."/>
            <person name="Spatafora J."/>
            <person name="Crous P."/>
            <person name="Grigoriev I."/>
        </authorList>
    </citation>
    <scope>NUCLEOTIDE SEQUENCE</scope>
    <source>
        <strain evidence="10">ATCC 16933</strain>
    </source>
</reference>
<evidence type="ECO:0000256" key="8">
    <source>
        <dbReference type="ARBA" id="ARBA00023136"/>
    </source>
</evidence>
<keyword evidence="3 9" id="KW-0812">Transmembrane</keyword>
<sequence>MAFIPLIAVASLVIYVAWVALNLFKHLRLAQKITLPYLWSPITNGSLLWMLAQMTIFRLAKKRDWKWLRFAHSSLVTLDALALTEIFRRRKDFPMPLEDYVIINQFGKNVDTTEGAELQRHRKITTPPFNERNMRLVRNESLRQAKDILQYWASAGPKGNEEAIKSAEKDVTGISSVPVKGLSDEVCGNMFLYNLAGYETTANALAYTIMLSTVRPEVQDWIGEEVEHVLKDCPADPSTSDHERIYPSLKRCHAVMHEALCFYPPVVGIPKSTYSGPQALTIQDSPDKPGGKSSRLVGSTSYRMLLACTITRTTGGRIQTPGARTSRFARRCPIRPISTRSWMQSQWSLQSQYRTSRGPSEPLPILMNVAMAKTVFVEWVEEDKF</sequence>
<dbReference type="SUPFAM" id="SSF48264">
    <property type="entry name" value="Cytochrome P450"/>
    <property type="match status" value="1"/>
</dbReference>
<feature type="transmembrane region" description="Helical" evidence="9">
    <location>
        <begin position="36"/>
        <end position="57"/>
    </location>
</feature>
<dbReference type="Gene3D" id="1.10.630.10">
    <property type="entry name" value="Cytochrome P450"/>
    <property type="match status" value="2"/>
</dbReference>
<keyword evidence="7" id="KW-0408">Iron</keyword>
<evidence type="ECO:0000256" key="1">
    <source>
        <dbReference type="ARBA" id="ARBA00004370"/>
    </source>
</evidence>
<dbReference type="InterPro" id="IPR001128">
    <property type="entry name" value="Cyt_P450"/>
</dbReference>
<dbReference type="InterPro" id="IPR050665">
    <property type="entry name" value="Cytochrome_P450_Monooxygen"/>
</dbReference>
<keyword evidence="4" id="KW-0479">Metal-binding</keyword>
<keyword evidence="2" id="KW-0349">Heme</keyword>
<dbReference type="Pfam" id="PF00067">
    <property type="entry name" value="p450"/>
    <property type="match status" value="1"/>
</dbReference>
<dbReference type="EMBL" id="MU001677">
    <property type="protein sequence ID" value="KAF2458704.1"/>
    <property type="molecule type" value="Genomic_DNA"/>
</dbReference>
<evidence type="ECO:0000256" key="2">
    <source>
        <dbReference type="ARBA" id="ARBA00022617"/>
    </source>
</evidence>
<evidence type="ECO:0000256" key="5">
    <source>
        <dbReference type="ARBA" id="ARBA00022989"/>
    </source>
</evidence>
<gene>
    <name evidence="10" type="ORF">BDY21DRAFT_362919</name>
</gene>
<evidence type="ECO:0000313" key="11">
    <source>
        <dbReference type="Proteomes" id="UP000799766"/>
    </source>
</evidence>
<evidence type="ECO:0000256" key="4">
    <source>
        <dbReference type="ARBA" id="ARBA00022723"/>
    </source>
</evidence>
<dbReference type="GO" id="GO:0004497">
    <property type="term" value="F:monooxygenase activity"/>
    <property type="evidence" value="ECO:0007669"/>
    <property type="project" value="InterPro"/>
</dbReference>
<dbReference type="GO" id="GO:0016020">
    <property type="term" value="C:membrane"/>
    <property type="evidence" value="ECO:0007669"/>
    <property type="project" value="UniProtKB-SubCell"/>
</dbReference>
<keyword evidence="5 9" id="KW-1133">Transmembrane helix</keyword>
<evidence type="ECO:0000313" key="10">
    <source>
        <dbReference type="EMBL" id="KAF2458704.1"/>
    </source>
</evidence>
<evidence type="ECO:0000256" key="3">
    <source>
        <dbReference type="ARBA" id="ARBA00022692"/>
    </source>
</evidence>
<organism evidence="10 11">
    <name type="scientific">Lineolata rhizophorae</name>
    <dbReference type="NCBI Taxonomy" id="578093"/>
    <lineage>
        <taxon>Eukaryota</taxon>
        <taxon>Fungi</taxon>
        <taxon>Dikarya</taxon>
        <taxon>Ascomycota</taxon>
        <taxon>Pezizomycotina</taxon>
        <taxon>Dothideomycetes</taxon>
        <taxon>Dothideomycetes incertae sedis</taxon>
        <taxon>Lineolatales</taxon>
        <taxon>Lineolataceae</taxon>
        <taxon>Lineolata</taxon>
    </lineage>
</organism>
<accession>A0A6A6P4E8</accession>
<dbReference type="AlphaFoldDB" id="A0A6A6P4E8"/>
<dbReference type="InterPro" id="IPR036396">
    <property type="entry name" value="Cyt_P450_sf"/>
</dbReference>
<dbReference type="PANTHER" id="PTHR24282:SF211">
    <property type="entry name" value="CYTOCHROME P450-RELATED"/>
    <property type="match status" value="1"/>
</dbReference>
<evidence type="ECO:0000256" key="9">
    <source>
        <dbReference type="SAM" id="Phobius"/>
    </source>
</evidence>
<proteinExistence type="predicted"/>
<name>A0A6A6P4E8_9PEZI</name>
<comment type="subcellular location">
    <subcellularLocation>
        <location evidence="1">Membrane</location>
    </subcellularLocation>
</comment>
<feature type="transmembrane region" description="Helical" evidence="9">
    <location>
        <begin position="6"/>
        <end position="24"/>
    </location>
</feature>
<evidence type="ECO:0000256" key="7">
    <source>
        <dbReference type="ARBA" id="ARBA00023004"/>
    </source>
</evidence>
<dbReference type="GO" id="GO:0016705">
    <property type="term" value="F:oxidoreductase activity, acting on paired donors, with incorporation or reduction of molecular oxygen"/>
    <property type="evidence" value="ECO:0007669"/>
    <property type="project" value="InterPro"/>
</dbReference>
<evidence type="ECO:0000256" key="6">
    <source>
        <dbReference type="ARBA" id="ARBA00023002"/>
    </source>
</evidence>
<keyword evidence="8 9" id="KW-0472">Membrane</keyword>
<dbReference type="Proteomes" id="UP000799766">
    <property type="component" value="Unassembled WGS sequence"/>
</dbReference>
<protein>
    <submittedName>
        <fullName evidence="10">Cytochrome P450</fullName>
    </submittedName>
</protein>
<dbReference type="OrthoDB" id="1470350at2759"/>
<dbReference type="PANTHER" id="PTHR24282">
    <property type="entry name" value="CYTOCHROME P450 FAMILY MEMBER"/>
    <property type="match status" value="1"/>
</dbReference>
<keyword evidence="11" id="KW-1185">Reference proteome</keyword>
<dbReference type="GO" id="GO:0020037">
    <property type="term" value="F:heme binding"/>
    <property type="evidence" value="ECO:0007669"/>
    <property type="project" value="InterPro"/>
</dbReference>